<evidence type="ECO:0000256" key="2">
    <source>
        <dbReference type="ARBA" id="ARBA00022692"/>
    </source>
</evidence>
<dbReference type="InterPro" id="IPR020846">
    <property type="entry name" value="MFS_dom"/>
</dbReference>
<dbReference type="SUPFAM" id="SSF103473">
    <property type="entry name" value="MFS general substrate transporter"/>
    <property type="match status" value="1"/>
</dbReference>
<keyword evidence="2 5" id="KW-0812">Transmembrane</keyword>
<feature type="transmembrane region" description="Helical" evidence="5">
    <location>
        <begin position="381"/>
        <end position="400"/>
    </location>
</feature>
<organism evidence="7 8">
    <name type="scientific">Streptomyces anulatus</name>
    <name type="common">Streptomyces chrysomallus</name>
    <dbReference type="NCBI Taxonomy" id="1892"/>
    <lineage>
        <taxon>Bacteria</taxon>
        <taxon>Bacillati</taxon>
        <taxon>Actinomycetota</taxon>
        <taxon>Actinomycetes</taxon>
        <taxon>Kitasatosporales</taxon>
        <taxon>Streptomycetaceae</taxon>
        <taxon>Streptomyces</taxon>
    </lineage>
</organism>
<dbReference type="Pfam" id="PF07690">
    <property type="entry name" value="MFS_1"/>
    <property type="match status" value="1"/>
</dbReference>
<name>A0ABZ1ZDJ9_STRAQ</name>
<dbReference type="InterPro" id="IPR051788">
    <property type="entry name" value="MFS_Transporter"/>
</dbReference>
<feature type="transmembrane region" description="Helical" evidence="5">
    <location>
        <begin position="177"/>
        <end position="196"/>
    </location>
</feature>
<feature type="transmembrane region" description="Helical" evidence="5">
    <location>
        <begin position="23"/>
        <end position="46"/>
    </location>
</feature>
<feature type="transmembrane region" description="Helical" evidence="5">
    <location>
        <begin position="112"/>
        <end position="130"/>
    </location>
</feature>
<keyword evidence="4 5" id="KW-0472">Membrane</keyword>
<dbReference type="PANTHER" id="PTHR23514">
    <property type="entry name" value="BYPASS OF STOP CODON PROTEIN 6"/>
    <property type="match status" value="1"/>
</dbReference>
<feature type="transmembrane region" description="Helical" evidence="5">
    <location>
        <begin position="296"/>
        <end position="315"/>
    </location>
</feature>
<feature type="transmembrane region" description="Helical" evidence="5">
    <location>
        <begin position="321"/>
        <end position="343"/>
    </location>
</feature>
<evidence type="ECO:0000256" key="4">
    <source>
        <dbReference type="ARBA" id="ARBA00023136"/>
    </source>
</evidence>
<evidence type="ECO:0000259" key="6">
    <source>
        <dbReference type="PROSITE" id="PS50850"/>
    </source>
</evidence>
<sequence length="426" mass="45030">MTTEHQDGTDSATAEPPWNLRAVTWLSGTQFFMFGIAIGVMTVAWAEVIRSLDLSDGFFGTAHLLLPVVGLLTLLAAKRIYRYLDHRWIGIYGQLALIGLLVMLAVSDHFVGLLIAFVLAGLGSALVDTATNSVFMEIQARSGREVMNMMYAINSGGTVISALGAGALISLGMDYRWVAVLFAVIMAPVLLASFVIKYPPVNQDEPEETPSGSEAEGDIGLIKLMRNPLFRVVFVMTVLGIAVESIVQVWSVIYVDQLLDAPIVYGGAAFALFSLTMMIGRMINAWLVASLGIRRSFLISAIGTALSGALLMGAFDLWLSVFAFLLMGIAIAGVQPTCLSAAARVAPSRVNIVAAAMMVPAYAAFIATPTAYGWLSDATSLNTAMVLVVAAGVGVGVLALSRPIAEADRAAAEPAETGDSTLTAQT</sequence>
<feature type="transmembrane region" description="Helical" evidence="5">
    <location>
        <begin position="89"/>
        <end position="106"/>
    </location>
</feature>
<dbReference type="PANTHER" id="PTHR23514:SF13">
    <property type="entry name" value="INNER MEMBRANE PROTEIN YBJJ"/>
    <property type="match status" value="1"/>
</dbReference>
<gene>
    <name evidence="7" type="ORF">OG367_02675</name>
</gene>
<evidence type="ECO:0000313" key="7">
    <source>
        <dbReference type="EMBL" id="WUX35191.1"/>
    </source>
</evidence>
<dbReference type="InterPro" id="IPR036259">
    <property type="entry name" value="MFS_trans_sf"/>
</dbReference>
<proteinExistence type="predicted"/>
<feature type="transmembrane region" description="Helical" evidence="5">
    <location>
        <begin position="229"/>
        <end position="251"/>
    </location>
</feature>
<accession>A0ABZ1ZDJ9</accession>
<evidence type="ECO:0000256" key="5">
    <source>
        <dbReference type="SAM" id="Phobius"/>
    </source>
</evidence>
<feature type="transmembrane region" description="Helical" evidence="5">
    <location>
        <begin position="151"/>
        <end position="171"/>
    </location>
</feature>
<comment type="subcellular location">
    <subcellularLocation>
        <location evidence="1">Cell membrane</location>
        <topology evidence="1">Multi-pass membrane protein</topology>
    </subcellularLocation>
</comment>
<evidence type="ECO:0000256" key="3">
    <source>
        <dbReference type="ARBA" id="ARBA00022989"/>
    </source>
</evidence>
<protein>
    <submittedName>
        <fullName evidence="7">MFS transporter</fullName>
    </submittedName>
</protein>
<keyword evidence="8" id="KW-1185">Reference proteome</keyword>
<dbReference type="InterPro" id="IPR011701">
    <property type="entry name" value="MFS"/>
</dbReference>
<keyword evidence="3 5" id="KW-1133">Transmembrane helix</keyword>
<dbReference type="Proteomes" id="UP001431926">
    <property type="component" value="Chromosome"/>
</dbReference>
<feature type="domain" description="Major facilitator superfamily (MFS) profile" evidence="6">
    <location>
        <begin position="23"/>
        <end position="408"/>
    </location>
</feature>
<dbReference type="PROSITE" id="PS50850">
    <property type="entry name" value="MFS"/>
    <property type="match status" value="1"/>
</dbReference>
<feature type="transmembrane region" description="Helical" evidence="5">
    <location>
        <begin position="350"/>
        <end position="375"/>
    </location>
</feature>
<dbReference type="RefSeq" id="WP_329354288.1">
    <property type="nucleotide sequence ID" value="NZ_CP108640.1"/>
</dbReference>
<dbReference type="Gene3D" id="1.20.1250.20">
    <property type="entry name" value="MFS general substrate transporter like domains"/>
    <property type="match status" value="1"/>
</dbReference>
<evidence type="ECO:0000256" key="1">
    <source>
        <dbReference type="ARBA" id="ARBA00004651"/>
    </source>
</evidence>
<feature type="transmembrane region" description="Helical" evidence="5">
    <location>
        <begin position="263"/>
        <end position="284"/>
    </location>
</feature>
<evidence type="ECO:0000313" key="8">
    <source>
        <dbReference type="Proteomes" id="UP001431926"/>
    </source>
</evidence>
<feature type="transmembrane region" description="Helical" evidence="5">
    <location>
        <begin position="58"/>
        <end position="77"/>
    </location>
</feature>
<dbReference type="EMBL" id="CP109491">
    <property type="protein sequence ID" value="WUX35191.1"/>
    <property type="molecule type" value="Genomic_DNA"/>
</dbReference>
<reference evidence="7" key="1">
    <citation type="submission" date="2022-10" db="EMBL/GenBank/DDBJ databases">
        <title>The complete genomes of actinobacterial strains from the NBC collection.</title>
        <authorList>
            <person name="Joergensen T.S."/>
            <person name="Alvarez Arevalo M."/>
            <person name="Sterndorff E.B."/>
            <person name="Faurdal D."/>
            <person name="Vuksanovic O."/>
            <person name="Mourched A.-S."/>
            <person name="Charusanti P."/>
            <person name="Shaw S."/>
            <person name="Blin K."/>
            <person name="Weber T."/>
        </authorList>
    </citation>
    <scope>NUCLEOTIDE SEQUENCE</scope>
    <source>
        <strain evidence="7">NBC_01436</strain>
    </source>
</reference>